<evidence type="ECO:0000256" key="5">
    <source>
        <dbReference type="ARBA" id="ARBA00023136"/>
    </source>
</evidence>
<evidence type="ECO:0000313" key="8">
    <source>
        <dbReference type="Proteomes" id="UP001165541"/>
    </source>
</evidence>
<feature type="transmembrane region" description="Helical" evidence="6">
    <location>
        <begin position="44"/>
        <end position="67"/>
    </location>
</feature>
<feature type="transmembrane region" description="Helical" evidence="6">
    <location>
        <begin position="150"/>
        <end position="174"/>
    </location>
</feature>
<evidence type="ECO:0000313" key="7">
    <source>
        <dbReference type="EMBL" id="MCM5681851.1"/>
    </source>
</evidence>
<dbReference type="Proteomes" id="UP001165541">
    <property type="component" value="Unassembled WGS sequence"/>
</dbReference>
<dbReference type="PANTHER" id="PTHR30086:SF19">
    <property type="entry name" value="THREONINE EFFLUX PROTEIN"/>
    <property type="match status" value="1"/>
</dbReference>
<evidence type="ECO:0000256" key="3">
    <source>
        <dbReference type="ARBA" id="ARBA00022692"/>
    </source>
</evidence>
<comment type="caution">
    <text evidence="7">The sequence shown here is derived from an EMBL/GenBank/DDBJ whole genome shotgun (WGS) entry which is preliminary data.</text>
</comment>
<reference evidence="7" key="1">
    <citation type="submission" date="2022-05" db="EMBL/GenBank/DDBJ databases">
        <title>Schlegelella sp. nov., isolated from mangrove soil.</title>
        <authorList>
            <person name="Liu Y."/>
            <person name="Ge X."/>
            <person name="Liu W."/>
        </authorList>
    </citation>
    <scope>NUCLEOTIDE SEQUENCE</scope>
    <source>
        <strain evidence="7">S2-27</strain>
    </source>
</reference>
<organism evidence="7 8">
    <name type="scientific">Caldimonas mangrovi</name>
    <dbReference type="NCBI Taxonomy" id="2944811"/>
    <lineage>
        <taxon>Bacteria</taxon>
        <taxon>Pseudomonadati</taxon>
        <taxon>Pseudomonadota</taxon>
        <taxon>Betaproteobacteria</taxon>
        <taxon>Burkholderiales</taxon>
        <taxon>Sphaerotilaceae</taxon>
        <taxon>Caldimonas</taxon>
    </lineage>
</organism>
<proteinExistence type="predicted"/>
<evidence type="ECO:0000256" key="2">
    <source>
        <dbReference type="ARBA" id="ARBA00022475"/>
    </source>
</evidence>
<dbReference type="InterPro" id="IPR001123">
    <property type="entry name" value="LeuE-type"/>
</dbReference>
<dbReference type="RefSeq" id="WP_251780331.1">
    <property type="nucleotide sequence ID" value="NZ_JAMKFE010000014.1"/>
</dbReference>
<keyword evidence="2" id="KW-1003">Cell membrane</keyword>
<feature type="transmembrane region" description="Helical" evidence="6">
    <location>
        <begin position="74"/>
        <end position="92"/>
    </location>
</feature>
<gene>
    <name evidence="7" type="ORF">M8A51_20175</name>
</gene>
<dbReference type="EMBL" id="JAMKFE010000014">
    <property type="protein sequence ID" value="MCM5681851.1"/>
    <property type="molecule type" value="Genomic_DNA"/>
</dbReference>
<keyword evidence="3 6" id="KW-0812">Transmembrane</keyword>
<protein>
    <submittedName>
        <fullName evidence="7">LysE family transporter</fullName>
    </submittedName>
</protein>
<sequence>MNDLLALLGIAGALAVGVVSPGPSFVMIARTAVAASRAQALAAAVGMGVGGFLFAIAALVGLQGVLLAVPSLYVVLKVAGGLYLAYLGVRIWRGAAQPLAVDAAGAGRAAAGRLRAFALGLATQVSNPKTAIVYASVFAAFLPPAVTLQFGAAVLALVLLIETGWYALVALGLSAEGPRRAYLRCKRWADRIAGGVMVGLGLKLVSSVR</sequence>
<keyword evidence="4 6" id="KW-1133">Transmembrane helix</keyword>
<comment type="subcellular location">
    <subcellularLocation>
        <location evidence="1">Cell membrane</location>
        <topology evidence="1">Multi-pass membrane protein</topology>
    </subcellularLocation>
</comment>
<accession>A0ABT0YSZ3</accession>
<dbReference type="Pfam" id="PF01810">
    <property type="entry name" value="LysE"/>
    <property type="match status" value="1"/>
</dbReference>
<evidence type="ECO:0000256" key="4">
    <source>
        <dbReference type="ARBA" id="ARBA00022989"/>
    </source>
</evidence>
<evidence type="ECO:0000256" key="1">
    <source>
        <dbReference type="ARBA" id="ARBA00004651"/>
    </source>
</evidence>
<keyword evidence="5 6" id="KW-0472">Membrane</keyword>
<keyword evidence="8" id="KW-1185">Reference proteome</keyword>
<name>A0ABT0YSZ3_9BURK</name>
<evidence type="ECO:0000256" key="6">
    <source>
        <dbReference type="SAM" id="Phobius"/>
    </source>
</evidence>
<dbReference type="PANTHER" id="PTHR30086">
    <property type="entry name" value="ARGININE EXPORTER PROTEIN ARGO"/>
    <property type="match status" value="1"/>
</dbReference>